<feature type="transmembrane region" description="Helical" evidence="2">
    <location>
        <begin position="20"/>
        <end position="42"/>
    </location>
</feature>
<keyword evidence="4" id="KW-1185">Reference proteome</keyword>
<keyword evidence="2" id="KW-1133">Transmembrane helix</keyword>
<reference evidence="3" key="1">
    <citation type="submission" date="2019-12" db="EMBL/GenBank/DDBJ databases">
        <title>High-Quality draft genome sequences of three cyanobacteria isolated from the limestone walls of the Old Cathedral of Coimbra.</title>
        <authorList>
            <person name="Tiago I."/>
            <person name="Soares F."/>
            <person name="Portugal A."/>
        </authorList>
    </citation>
    <scope>NUCLEOTIDE SEQUENCE [LARGE SCALE GENOMIC DNA]</scope>
    <source>
        <strain evidence="3">C</strain>
    </source>
</reference>
<evidence type="ECO:0000313" key="3">
    <source>
        <dbReference type="EMBL" id="NCJ08205.1"/>
    </source>
</evidence>
<evidence type="ECO:0000256" key="2">
    <source>
        <dbReference type="SAM" id="Phobius"/>
    </source>
</evidence>
<feature type="region of interest" description="Disordered" evidence="1">
    <location>
        <begin position="59"/>
        <end position="82"/>
    </location>
</feature>
<dbReference type="RefSeq" id="WP_161826682.1">
    <property type="nucleotide sequence ID" value="NZ_WVIC01000044.1"/>
</dbReference>
<evidence type="ECO:0000256" key="1">
    <source>
        <dbReference type="SAM" id="MobiDB-lite"/>
    </source>
</evidence>
<keyword evidence="2" id="KW-0812">Transmembrane</keyword>
<proteinExistence type="predicted"/>
<dbReference type="Proteomes" id="UP000607397">
    <property type="component" value="Unassembled WGS sequence"/>
</dbReference>
<name>A0A8K1ZZK1_9CYAN</name>
<protein>
    <submittedName>
        <fullName evidence="3">Uncharacterized protein</fullName>
    </submittedName>
</protein>
<gene>
    <name evidence="3" type="ORF">GS597_17165</name>
</gene>
<comment type="caution">
    <text evidence="3">The sequence shown here is derived from an EMBL/GenBank/DDBJ whole genome shotgun (WGS) entry which is preliminary data.</text>
</comment>
<dbReference type="EMBL" id="WVIC01000044">
    <property type="protein sequence ID" value="NCJ08205.1"/>
    <property type="molecule type" value="Genomic_DNA"/>
</dbReference>
<sequence length="82" mass="8543">MTSLQGLGSGVIAPALAGALYVVTGLLGILAIDLLSFLVAVVRDRTPSIGQQFRQLSDGSSLLSKDAQPDQRTETMDPALES</sequence>
<organism evidence="3 4">
    <name type="scientific">Petrachloros mirabilis ULC683</name>
    <dbReference type="NCBI Taxonomy" id="2781853"/>
    <lineage>
        <taxon>Bacteria</taxon>
        <taxon>Bacillati</taxon>
        <taxon>Cyanobacteriota</taxon>
        <taxon>Cyanophyceae</taxon>
        <taxon>Synechococcales</taxon>
        <taxon>Petrachlorosaceae</taxon>
        <taxon>Petrachloros</taxon>
        <taxon>Petrachloros mirabilis</taxon>
    </lineage>
</organism>
<accession>A0A8K1ZZK1</accession>
<evidence type="ECO:0000313" key="4">
    <source>
        <dbReference type="Proteomes" id="UP000607397"/>
    </source>
</evidence>
<keyword evidence="2" id="KW-0472">Membrane</keyword>
<dbReference type="AlphaFoldDB" id="A0A8K1ZZK1"/>